<dbReference type="GO" id="GO:0000976">
    <property type="term" value="F:transcription cis-regulatory region binding"/>
    <property type="evidence" value="ECO:0007669"/>
    <property type="project" value="TreeGrafter"/>
</dbReference>
<dbReference type="PANTHER" id="PTHR30146:SF149">
    <property type="entry name" value="HTH-TYPE TRANSCRIPTIONAL REGULATOR EBGR"/>
    <property type="match status" value="1"/>
</dbReference>
<evidence type="ECO:0000256" key="1">
    <source>
        <dbReference type="ARBA" id="ARBA00023015"/>
    </source>
</evidence>
<dbReference type="EMBL" id="CP000837">
    <property type="protein sequence ID" value="ADE30790.1"/>
    <property type="molecule type" value="Genomic_DNA"/>
</dbReference>
<reference evidence="5 6" key="1">
    <citation type="journal article" date="2009" name="J. Infect. Dis.">
        <title>Clinical, experimental, and genomic differences between intermediately pathogenic, highly pathogenic, and epidemic Streptococcus suis.</title>
        <authorList>
            <person name="Ye C."/>
            <person name="Zheng H."/>
            <person name="Zhang J."/>
            <person name="Jing H."/>
            <person name="Wang L."/>
            <person name="Xiong Y."/>
            <person name="Wang W."/>
            <person name="Zhou Z."/>
            <person name="Sun Q."/>
            <person name="Luo X."/>
            <person name="Du H."/>
            <person name="Gottschalk M."/>
            <person name="Xu J."/>
        </authorList>
    </citation>
    <scope>NUCLEOTIDE SEQUENCE [LARGE SCALE GENOMIC DNA]</scope>
    <source>
        <strain evidence="5 6">GZ1</strain>
    </source>
</reference>
<name>D5AG25_STRGZ</name>
<feature type="domain" description="HTH lacI-type" evidence="4">
    <location>
        <begin position="17"/>
        <end position="73"/>
    </location>
</feature>
<dbReference type="SUPFAM" id="SSF47413">
    <property type="entry name" value="lambda repressor-like DNA-binding domains"/>
    <property type="match status" value="1"/>
</dbReference>
<evidence type="ECO:0000313" key="5">
    <source>
        <dbReference type="EMBL" id="ADE30790.1"/>
    </source>
</evidence>
<sequence>MFFYAILETNKQEKNMVTIKDIAKQAHLSSATVSRVLKGDLTLSVSQETRDRIFNLAQELGYTKHIKKQAPQQKGTIGIVQWYTESEELADLYYYSIRASIEHTASLLGYQIVRSFNDLTNPLLQEVDGIIAVGKFSSGQIAELSSLSSKIIFVDSDTLTEGFSCVTTDFEHSVQTVIDHFHSQGLTDIGLLVGQEETTDGHQLPTDPRLTAFRDYLDTLGMLQEDYIYQGKFSTQSGYELMSQAIEDLGDKLPPAFFMANDTLAVGALRALQERQIAVPDRIQLITFNDTAITRQVYPALSSISVFTEEMGQEAMQLLDRIITSPTPHHPRKIKLGTQLVIRESSY</sequence>
<evidence type="ECO:0000256" key="3">
    <source>
        <dbReference type="ARBA" id="ARBA00023163"/>
    </source>
</evidence>
<dbReference type="KEGG" id="ssw:SSGZ1_0325"/>
<evidence type="ECO:0000259" key="4">
    <source>
        <dbReference type="PROSITE" id="PS50932"/>
    </source>
</evidence>
<dbReference type="PANTHER" id="PTHR30146">
    <property type="entry name" value="LACI-RELATED TRANSCRIPTIONAL REPRESSOR"/>
    <property type="match status" value="1"/>
</dbReference>
<dbReference type="SUPFAM" id="SSF53822">
    <property type="entry name" value="Periplasmic binding protein-like I"/>
    <property type="match status" value="1"/>
</dbReference>
<gene>
    <name evidence="5" type="ordered locus">SSGZ1_0325</name>
</gene>
<dbReference type="InterPro" id="IPR028082">
    <property type="entry name" value="Peripla_BP_I"/>
</dbReference>
<dbReference type="CDD" id="cd01544">
    <property type="entry name" value="PBP1_GalR"/>
    <property type="match status" value="1"/>
</dbReference>
<dbReference type="AlphaFoldDB" id="D5AG25"/>
<protein>
    <submittedName>
        <fullName evidence="5">LacI transcriptional regulator</fullName>
    </submittedName>
</protein>
<dbReference type="PROSITE" id="PS50932">
    <property type="entry name" value="HTH_LACI_2"/>
    <property type="match status" value="1"/>
</dbReference>
<dbReference type="HOGENOM" id="CLU_037628_1_2_9"/>
<dbReference type="PATRIC" id="fig|423211.3.peg.324"/>
<dbReference type="Pfam" id="PF13377">
    <property type="entry name" value="Peripla_BP_3"/>
    <property type="match status" value="1"/>
</dbReference>
<dbReference type="GO" id="GO:0003700">
    <property type="term" value="F:DNA-binding transcription factor activity"/>
    <property type="evidence" value="ECO:0007669"/>
    <property type="project" value="TreeGrafter"/>
</dbReference>
<evidence type="ECO:0000313" key="6">
    <source>
        <dbReference type="Proteomes" id="UP000002359"/>
    </source>
</evidence>
<keyword evidence="3" id="KW-0804">Transcription</keyword>
<dbReference type="InterPro" id="IPR046335">
    <property type="entry name" value="LacI/GalR-like_sensor"/>
</dbReference>
<dbReference type="InterPro" id="IPR000843">
    <property type="entry name" value="HTH_LacI"/>
</dbReference>
<organism evidence="5 6">
    <name type="scientific">Streptococcus suis (strain GZ1)</name>
    <dbReference type="NCBI Taxonomy" id="423211"/>
    <lineage>
        <taxon>Bacteria</taxon>
        <taxon>Bacillati</taxon>
        <taxon>Bacillota</taxon>
        <taxon>Bacilli</taxon>
        <taxon>Lactobacillales</taxon>
        <taxon>Streptococcaceae</taxon>
        <taxon>Streptococcus</taxon>
    </lineage>
</organism>
<dbReference type="Gene3D" id="3.40.50.2300">
    <property type="match status" value="2"/>
</dbReference>
<dbReference type="Gene3D" id="1.10.260.40">
    <property type="entry name" value="lambda repressor-like DNA-binding domains"/>
    <property type="match status" value="1"/>
</dbReference>
<dbReference type="InterPro" id="IPR010982">
    <property type="entry name" value="Lambda_DNA-bd_dom_sf"/>
</dbReference>
<dbReference type="SMART" id="SM00354">
    <property type="entry name" value="HTH_LACI"/>
    <property type="match status" value="1"/>
</dbReference>
<accession>D5AG25</accession>
<keyword evidence="2" id="KW-0238">DNA-binding</keyword>
<evidence type="ECO:0000256" key="2">
    <source>
        <dbReference type="ARBA" id="ARBA00023125"/>
    </source>
</evidence>
<dbReference type="Pfam" id="PF00356">
    <property type="entry name" value="LacI"/>
    <property type="match status" value="1"/>
</dbReference>
<dbReference type="Proteomes" id="UP000002359">
    <property type="component" value="Chromosome"/>
</dbReference>
<keyword evidence="1" id="KW-0805">Transcription regulation</keyword>
<proteinExistence type="predicted"/>
<dbReference type="CDD" id="cd01392">
    <property type="entry name" value="HTH_LacI"/>
    <property type="match status" value="1"/>
</dbReference>